<dbReference type="InterPro" id="IPR035919">
    <property type="entry name" value="EAL_sf"/>
</dbReference>
<comment type="caution">
    <text evidence="3">The sequence shown here is derived from an EMBL/GenBank/DDBJ whole genome shotgun (WGS) entry which is preliminary data.</text>
</comment>
<dbReference type="PANTHER" id="PTHR44757">
    <property type="entry name" value="DIGUANYLATE CYCLASE DGCP"/>
    <property type="match status" value="1"/>
</dbReference>
<protein>
    <submittedName>
        <fullName evidence="3">Bifunctional diguanylate cyclase/phosphodiesterase</fullName>
    </submittedName>
</protein>
<dbReference type="EMBL" id="BMLX01000005">
    <property type="protein sequence ID" value="GGP23352.1"/>
    <property type="molecule type" value="Genomic_DNA"/>
</dbReference>
<dbReference type="InterPro" id="IPR029787">
    <property type="entry name" value="Nucleotide_cyclase"/>
</dbReference>
<dbReference type="CDD" id="cd01948">
    <property type="entry name" value="EAL"/>
    <property type="match status" value="1"/>
</dbReference>
<evidence type="ECO:0000259" key="2">
    <source>
        <dbReference type="PROSITE" id="PS50887"/>
    </source>
</evidence>
<evidence type="ECO:0000259" key="1">
    <source>
        <dbReference type="PROSITE" id="PS50883"/>
    </source>
</evidence>
<dbReference type="PROSITE" id="PS50887">
    <property type="entry name" value="GGDEF"/>
    <property type="match status" value="1"/>
</dbReference>
<proteinExistence type="predicted"/>
<feature type="domain" description="GGDEF" evidence="2">
    <location>
        <begin position="608"/>
        <end position="742"/>
    </location>
</feature>
<gene>
    <name evidence="3" type="ORF">GCM10010970_33520</name>
</gene>
<dbReference type="InterPro" id="IPR003018">
    <property type="entry name" value="GAF"/>
</dbReference>
<dbReference type="InterPro" id="IPR000160">
    <property type="entry name" value="GGDEF_dom"/>
</dbReference>
<dbReference type="Gene3D" id="3.30.450.40">
    <property type="match status" value="2"/>
</dbReference>
<dbReference type="PANTHER" id="PTHR44757:SF2">
    <property type="entry name" value="BIOFILM ARCHITECTURE MAINTENANCE PROTEIN MBAA"/>
    <property type="match status" value="1"/>
</dbReference>
<dbReference type="Pfam" id="PF00563">
    <property type="entry name" value="EAL"/>
    <property type="match status" value="1"/>
</dbReference>
<feature type="domain" description="EAL" evidence="1">
    <location>
        <begin position="751"/>
        <end position="1003"/>
    </location>
</feature>
<keyword evidence="4" id="KW-1185">Reference proteome</keyword>
<dbReference type="InterPro" id="IPR001633">
    <property type="entry name" value="EAL_dom"/>
</dbReference>
<dbReference type="SUPFAM" id="SSF55073">
    <property type="entry name" value="Nucleotide cyclase"/>
    <property type="match status" value="1"/>
</dbReference>
<dbReference type="Gene3D" id="3.20.20.450">
    <property type="entry name" value="EAL domain"/>
    <property type="match status" value="1"/>
</dbReference>
<dbReference type="Pfam" id="PF00990">
    <property type="entry name" value="GGDEF"/>
    <property type="match status" value="1"/>
</dbReference>
<sequence>MALIGWNVKPCKKSATLCLVGIAKLVIPDEYASISQSSITWYPRMSSKPAWAEPLPGVPEEAASICRSLLQQRTLAGIAACLEADKTVWLQGDWAWFVHRDEVWQQIAGVDDFRVFVDALHYKYPHKAIKDLDGQAFFTGDPLRPDGCLIVRGQVDHFVAMCAAEVFGRSILSRHADHLQKITEAVIRLADLAASETQLDVFLPQVHEVIGTLIDAENFFVALYDPVRQMLRYPYFVDTLDEDVPDPNEDLPFTPDEITLTGWVIRNAEPLLIDRDGILYRQRTGSLGGEGPVAESWIGAPLRAANGEVIGMIAVQTYRPGYRYDADDQRLFLLTAQHVGLALERFLRKAWLETEVSRRTEELQQLNTRLVSEVLERERGEALQHALFQIAELSARPIEMADFYGQIHAIISTLVYAKNCFIALHDEETDIVSFPYFVDSLETTPAPRKAQRGLTEYVIRQRKPVLVNRTRASELALAEEIDQRFLNRDDNFTWWLGAPLFESDTVCGVIVIQIYEGDIEFGDTEVALMTFVSHHIGNALARKRSSDRLHVTYLELEKRVTERTQDLDSANLRLQYENRHDALTGIANRNYFMHELDAAWRGFGVSEEPFAVIFADMDRFKHINDTFGHIEGDALLIEATRRIQSCLRENDLLARLGGDEFAILLPGVRDPAAATTVSQRILDAFDHPILLARQSIFASCSLGIVMAEPQLHQTPQDLLRDADAAMYMAKARGRDGYVLFTGDLREQAGDLLEQETRFRNALKGQDAIVPFLQPIVDCKKGEVVAFEALMRWRWRDGSWTMPAQLLAVAENTKLITRLDYYMLDWLCRWLASVPDTWPPIHLNWSGLSLVQPNCAQTILDRMRSFGIRPERLQIEVTEGALVADPVQANNTMQALQSAGVKVVLDDFGTGYASLSYLHHYQFDAIKIDKSFMLSLDSDPKSAAIVRCVIQLAQAMNLEVVAEGVETLGTADQLRAMGATRLQGFLFARPMPIGDIDLDKLAREIQGTCAKTWALDLVEVR</sequence>
<name>A0ABQ2PCU2_9NEIS</name>
<dbReference type="InterPro" id="IPR029016">
    <property type="entry name" value="GAF-like_dom_sf"/>
</dbReference>
<dbReference type="Gene3D" id="3.30.70.270">
    <property type="match status" value="1"/>
</dbReference>
<organism evidence="3 4">
    <name type="scientific">Silvimonas iriomotensis</name>
    <dbReference type="NCBI Taxonomy" id="449662"/>
    <lineage>
        <taxon>Bacteria</taxon>
        <taxon>Pseudomonadati</taxon>
        <taxon>Pseudomonadota</taxon>
        <taxon>Betaproteobacteria</taxon>
        <taxon>Neisseriales</taxon>
        <taxon>Chitinibacteraceae</taxon>
        <taxon>Silvimonas</taxon>
    </lineage>
</organism>
<evidence type="ECO:0000313" key="3">
    <source>
        <dbReference type="EMBL" id="GGP23352.1"/>
    </source>
</evidence>
<dbReference type="SUPFAM" id="SSF55781">
    <property type="entry name" value="GAF domain-like"/>
    <property type="match status" value="2"/>
</dbReference>
<evidence type="ECO:0000313" key="4">
    <source>
        <dbReference type="Proteomes" id="UP000637267"/>
    </source>
</evidence>
<dbReference type="NCBIfam" id="TIGR00254">
    <property type="entry name" value="GGDEF"/>
    <property type="match status" value="1"/>
</dbReference>
<reference evidence="4" key="1">
    <citation type="journal article" date="2019" name="Int. J. Syst. Evol. Microbiol.">
        <title>The Global Catalogue of Microorganisms (GCM) 10K type strain sequencing project: providing services to taxonomists for standard genome sequencing and annotation.</title>
        <authorList>
            <consortium name="The Broad Institute Genomics Platform"/>
            <consortium name="The Broad Institute Genome Sequencing Center for Infectious Disease"/>
            <person name="Wu L."/>
            <person name="Ma J."/>
        </authorList>
    </citation>
    <scope>NUCLEOTIDE SEQUENCE [LARGE SCALE GENOMIC DNA]</scope>
    <source>
        <strain evidence="4">CGMCC 1.8859</strain>
    </source>
</reference>
<accession>A0ABQ2PCU2</accession>
<dbReference type="SMART" id="SM00267">
    <property type="entry name" value="GGDEF"/>
    <property type="match status" value="1"/>
</dbReference>
<dbReference type="Proteomes" id="UP000637267">
    <property type="component" value="Unassembled WGS sequence"/>
</dbReference>
<dbReference type="PROSITE" id="PS50883">
    <property type="entry name" value="EAL"/>
    <property type="match status" value="1"/>
</dbReference>
<dbReference type="CDD" id="cd01949">
    <property type="entry name" value="GGDEF"/>
    <property type="match status" value="1"/>
</dbReference>
<dbReference type="Pfam" id="PF13185">
    <property type="entry name" value="GAF_2"/>
    <property type="match status" value="2"/>
</dbReference>
<dbReference type="SMART" id="SM00052">
    <property type="entry name" value="EAL"/>
    <property type="match status" value="1"/>
</dbReference>
<dbReference type="SUPFAM" id="SSF141868">
    <property type="entry name" value="EAL domain-like"/>
    <property type="match status" value="1"/>
</dbReference>
<dbReference type="InterPro" id="IPR043128">
    <property type="entry name" value="Rev_trsase/Diguanyl_cyclase"/>
</dbReference>
<dbReference type="InterPro" id="IPR052155">
    <property type="entry name" value="Biofilm_reg_signaling"/>
</dbReference>
<dbReference type="SMART" id="SM00065">
    <property type="entry name" value="GAF"/>
    <property type="match status" value="2"/>
</dbReference>